<proteinExistence type="predicted"/>
<dbReference type="AlphaFoldDB" id="A0A0A9EUZ3"/>
<protein>
    <submittedName>
        <fullName evidence="1">Uncharacterized protein</fullName>
    </submittedName>
</protein>
<organism evidence="1">
    <name type="scientific">Arundo donax</name>
    <name type="common">Giant reed</name>
    <name type="synonym">Donax arundinaceus</name>
    <dbReference type="NCBI Taxonomy" id="35708"/>
    <lineage>
        <taxon>Eukaryota</taxon>
        <taxon>Viridiplantae</taxon>
        <taxon>Streptophyta</taxon>
        <taxon>Embryophyta</taxon>
        <taxon>Tracheophyta</taxon>
        <taxon>Spermatophyta</taxon>
        <taxon>Magnoliopsida</taxon>
        <taxon>Liliopsida</taxon>
        <taxon>Poales</taxon>
        <taxon>Poaceae</taxon>
        <taxon>PACMAD clade</taxon>
        <taxon>Arundinoideae</taxon>
        <taxon>Arundineae</taxon>
        <taxon>Arundo</taxon>
    </lineage>
</organism>
<accession>A0A0A9EUZ3</accession>
<name>A0A0A9EUZ3_ARUDO</name>
<sequence>MEDRGPQIVKVASWKFSRLTNSNPCICRWCHWHWNSHNCSWSARLDCSFCCSEKLMRYHFPDLFPYTMFFLVPIVLVNY</sequence>
<reference evidence="1" key="1">
    <citation type="submission" date="2014-09" db="EMBL/GenBank/DDBJ databases">
        <authorList>
            <person name="Magalhaes I.L.F."/>
            <person name="Oliveira U."/>
            <person name="Santos F.R."/>
            <person name="Vidigal T.H.D.A."/>
            <person name="Brescovit A.D."/>
            <person name="Santos A.J."/>
        </authorList>
    </citation>
    <scope>NUCLEOTIDE SEQUENCE</scope>
    <source>
        <tissue evidence="1">Shoot tissue taken approximately 20 cm above the soil surface</tissue>
    </source>
</reference>
<dbReference type="EMBL" id="GBRH01198028">
    <property type="protein sequence ID" value="JAD99867.1"/>
    <property type="molecule type" value="Transcribed_RNA"/>
</dbReference>
<reference evidence="1" key="2">
    <citation type="journal article" date="2015" name="Data Brief">
        <title>Shoot transcriptome of the giant reed, Arundo donax.</title>
        <authorList>
            <person name="Barrero R.A."/>
            <person name="Guerrero F.D."/>
            <person name="Moolhuijzen P."/>
            <person name="Goolsby J.A."/>
            <person name="Tidwell J."/>
            <person name="Bellgard S.E."/>
            <person name="Bellgard M.I."/>
        </authorList>
    </citation>
    <scope>NUCLEOTIDE SEQUENCE</scope>
    <source>
        <tissue evidence="1">Shoot tissue taken approximately 20 cm above the soil surface</tissue>
    </source>
</reference>
<evidence type="ECO:0000313" key="1">
    <source>
        <dbReference type="EMBL" id="JAD99867.1"/>
    </source>
</evidence>